<evidence type="ECO:0000313" key="3">
    <source>
        <dbReference type="Proteomes" id="UP001169217"/>
    </source>
</evidence>
<sequence length="94" mass="10744">METQNATVNWHYSSPQVAAIISGILCLLAIPLIYNVIFHPLARVPGPFLAKFNDFWHAYQLYTNVRHETLCKLHDKYGNHYNLLLSMVVANMDG</sequence>
<protein>
    <submittedName>
        <fullName evidence="2">Uncharacterized protein</fullName>
    </submittedName>
</protein>
<comment type="caution">
    <text evidence="2">The sequence shown here is derived from an EMBL/GenBank/DDBJ whole genome shotgun (WGS) entry which is preliminary data.</text>
</comment>
<keyword evidence="1" id="KW-0812">Transmembrane</keyword>
<name>A0ABQ9PH00_9PEZI</name>
<dbReference type="Proteomes" id="UP001169217">
    <property type="component" value="Unassembled WGS sequence"/>
</dbReference>
<keyword evidence="1" id="KW-1133">Transmembrane helix</keyword>
<organism evidence="2 3">
    <name type="scientific">Colletotrichum limetticola</name>
    <dbReference type="NCBI Taxonomy" id="1209924"/>
    <lineage>
        <taxon>Eukaryota</taxon>
        <taxon>Fungi</taxon>
        <taxon>Dikarya</taxon>
        <taxon>Ascomycota</taxon>
        <taxon>Pezizomycotina</taxon>
        <taxon>Sordariomycetes</taxon>
        <taxon>Hypocreomycetidae</taxon>
        <taxon>Glomerellales</taxon>
        <taxon>Glomerellaceae</taxon>
        <taxon>Colletotrichum</taxon>
        <taxon>Colletotrichum acutatum species complex</taxon>
    </lineage>
</organism>
<keyword evidence="1" id="KW-0472">Membrane</keyword>
<feature type="transmembrane region" description="Helical" evidence="1">
    <location>
        <begin position="17"/>
        <end position="37"/>
    </location>
</feature>
<accession>A0ABQ9PH00</accession>
<evidence type="ECO:0000256" key="1">
    <source>
        <dbReference type="SAM" id="Phobius"/>
    </source>
</evidence>
<proteinExistence type="predicted"/>
<gene>
    <name evidence="2" type="ORF">CLIM01_12530</name>
</gene>
<evidence type="ECO:0000313" key="2">
    <source>
        <dbReference type="EMBL" id="KAK0370109.1"/>
    </source>
</evidence>
<dbReference type="EMBL" id="JARUPT010000572">
    <property type="protein sequence ID" value="KAK0370109.1"/>
    <property type="molecule type" value="Genomic_DNA"/>
</dbReference>
<keyword evidence="3" id="KW-1185">Reference proteome</keyword>
<reference evidence="2" key="1">
    <citation type="submission" date="2023-04" db="EMBL/GenBank/DDBJ databases">
        <title>Colletotrichum limetticola genome sequence.</title>
        <authorList>
            <person name="Baroncelli R."/>
        </authorList>
    </citation>
    <scope>NUCLEOTIDE SEQUENCE</scope>
    <source>
        <strain evidence="2">KLA-Anderson</strain>
    </source>
</reference>